<dbReference type="Proteomes" id="UP000295252">
    <property type="component" value="Unassembled WGS sequence"/>
</dbReference>
<feature type="domain" description="Disease resistance R13L4/SHOC-2-like LRR" evidence="2">
    <location>
        <begin position="261"/>
        <end position="424"/>
    </location>
</feature>
<dbReference type="InterPro" id="IPR032675">
    <property type="entry name" value="LRR_dom_sf"/>
</dbReference>
<evidence type="ECO:0000259" key="3">
    <source>
        <dbReference type="Pfam" id="PF25019"/>
    </source>
</evidence>
<dbReference type="SUPFAM" id="SSF52058">
    <property type="entry name" value="L domain-like"/>
    <property type="match status" value="2"/>
</dbReference>
<dbReference type="InterPro" id="IPR056789">
    <property type="entry name" value="LRR_R13L1-DRL21"/>
</dbReference>
<dbReference type="EMBL" id="HG748437">
    <property type="protein sequence ID" value="CDP22040.1"/>
    <property type="molecule type" value="Genomic_DNA"/>
</dbReference>
<organism evidence="4 5">
    <name type="scientific">Coffea canephora</name>
    <name type="common">Robusta coffee</name>
    <dbReference type="NCBI Taxonomy" id="49390"/>
    <lineage>
        <taxon>Eukaryota</taxon>
        <taxon>Viridiplantae</taxon>
        <taxon>Streptophyta</taxon>
        <taxon>Embryophyta</taxon>
        <taxon>Tracheophyta</taxon>
        <taxon>Spermatophyta</taxon>
        <taxon>Magnoliopsida</taxon>
        <taxon>eudicotyledons</taxon>
        <taxon>Gunneridae</taxon>
        <taxon>Pentapetalae</taxon>
        <taxon>asterids</taxon>
        <taxon>lamiids</taxon>
        <taxon>Gentianales</taxon>
        <taxon>Rubiaceae</taxon>
        <taxon>Ixoroideae</taxon>
        <taxon>Gardenieae complex</taxon>
        <taxon>Bertiereae - Coffeeae clade</taxon>
        <taxon>Coffeeae</taxon>
        <taxon>Coffea</taxon>
    </lineage>
</organism>
<sequence length="556" mass="62249">MTHLPNAVGDMKHLRHLDIRRTGITALPDSITKLYNLMTLKVRYLKEIPKKFCNLTNLRHFEFYTWEDGCLFPGIGQLANLLTLPHFRVSQDKGCQLEELEHLRNLGGELRIFGLENVSSCESAAKAKLSEKSSIQSLRLSWADTNEDCDDNNINSVMEGLQPHPNLKGLAIDGFKGSRLPSWMVAKDHSVHLRNLVHLSLKGLDKCEQVPPLGDLPCLESLVMESLHNVKRIGAEFYGLDINARSSASCSSSTSSREVKAVTLFPKLSHFELLGMGSLEEWSGAMVSSDSSSSSIKVFPNLRDLQIYRVPKLAALPDMENLTSLKVLDITGCGSLACIRNLNSLTSLECLYLYDCPALLDASLDMKNLRELTISGCDKLNPSLSNDLEKLTSLEKLAIRSHDPSCWPSMVLHHLANLRSLTLGGFSDILDLDHFPWPHSITNLVSLEHLQLRGWPKITSLPDQIQHLSTLRTLEIREFEGLEVLPEWMGSLRNLRDLWIADCYNLRQLPSAEAVRHLTNLNQLYIDTCPLLAERCTKGSGAERPKIAHIPRVVID</sequence>
<name>A0A068VMN9_COFCA</name>
<proteinExistence type="predicted"/>
<accession>A0A068VMN9</accession>
<dbReference type="Gene3D" id="3.80.10.10">
    <property type="entry name" value="Ribonuclease Inhibitor"/>
    <property type="match status" value="3"/>
</dbReference>
<protein>
    <submittedName>
        <fullName evidence="4">DH200=94 genomic scaffold, scaffold_9353</fullName>
    </submittedName>
</protein>
<gene>
    <name evidence="4" type="ORF">GSCOC_T00002406001</name>
</gene>
<evidence type="ECO:0000259" key="2">
    <source>
        <dbReference type="Pfam" id="PF23598"/>
    </source>
</evidence>
<keyword evidence="1" id="KW-0677">Repeat</keyword>
<feature type="domain" description="R13L1/DRL21-like LRR repeat region" evidence="3">
    <location>
        <begin position="463"/>
        <end position="528"/>
    </location>
</feature>
<dbReference type="Gramene" id="CDP22040">
    <property type="protein sequence ID" value="CDP22040"/>
    <property type="gene ID" value="GSCOC_T00002406001"/>
</dbReference>
<dbReference type="Pfam" id="PF25019">
    <property type="entry name" value="LRR_R13L1-DRL21"/>
    <property type="match status" value="2"/>
</dbReference>
<evidence type="ECO:0000256" key="1">
    <source>
        <dbReference type="ARBA" id="ARBA00022737"/>
    </source>
</evidence>
<feature type="domain" description="R13L1/DRL21-like LRR repeat region" evidence="3">
    <location>
        <begin position="97"/>
        <end position="226"/>
    </location>
</feature>
<evidence type="ECO:0000313" key="4">
    <source>
        <dbReference type="EMBL" id="CDP22040.1"/>
    </source>
</evidence>
<dbReference type="PhylomeDB" id="A0A068VMN9"/>
<dbReference type="InParanoid" id="A0A068VMN9"/>
<evidence type="ECO:0000313" key="5">
    <source>
        <dbReference type="Proteomes" id="UP000295252"/>
    </source>
</evidence>
<dbReference type="AlphaFoldDB" id="A0A068VMN9"/>
<keyword evidence="5" id="KW-1185">Reference proteome</keyword>
<dbReference type="InterPro" id="IPR055414">
    <property type="entry name" value="LRR_R13L4/SHOC2-like"/>
</dbReference>
<dbReference type="OrthoDB" id="5279713at2759"/>
<dbReference type="OMA" id="NCRELAY"/>
<dbReference type="PANTHER" id="PTHR47186">
    <property type="entry name" value="LEUCINE-RICH REPEAT-CONTAINING PROTEIN 57"/>
    <property type="match status" value="1"/>
</dbReference>
<dbReference type="PANTHER" id="PTHR47186:SF3">
    <property type="entry name" value="OS09G0267800 PROTEIN"/>
    <property type="match status" value="1"/>
</dbReference>
<reference evidence="5" key="1">
    <citation type="journal article" date="2014" name="Science">
        <title>The coffee genome provides insight into the convergent evolution of caffeine biosynthesis.</title>
        <authorList>
            <person name="Denoeud F."/>
            <person name="Carretero-Paulet L."/>
            <person name="Dereeper A."/>
            <person name="Droc G."/>
            <person name="Guyot R."/>
            <person name="Pietrella M."/>
            <person name="Zheng C."/>
            <person name="Alberti A."/>
            <person name="Anthony F."/>
            <person name="Aprea G."/>
            <person name="Aury J.M."/>
            <person name="Bento P."/>
            <person name="Bernard M."/>
            <person name="Bocs S."/>
            <person name="Campa C."/>
            <person name="Cenci A."/>
            <person name="Combes M.C."/>
            <person name="Crouzillat D."/>
            <person name="Da Silva C."/>
            <person name="Daddiego L."/>
            <person name="De Bellis F."/>
            <person name="Dussert S."/>
            <person name="Garsmeur O."/>
            <person name="Gayraud T."/>
            <person name="Guignon V."/>
            <person name="Jahn K."/>
            <person name="Jamilloux V."/>
            <person name="Joet T."/>
            <person name="Labadie K."/>
            <person name="Lan T."/>
            <person name="Leclercq J."/>
            <person name="Lepelley M."/>
            <person name="Leroy T."/>
            <person name="Li L.T."/>
            <person name="Librado P."/>
            <person name="Lopez L."/>
            <person name="Munoz A."/>
            <person name="Noel B."/>
            <person name="Pallavicini A."/>
            <person name="Perrotta G."/>
            <person name="Poncet V."/>
            <person name="Pot D."/>
            <person name="Priyono X."/>
            <person name="Rigoreau M."/>
            <person name="Rouard M."/>
            <person name="Rozas J."/>
            <person name="Tranchant-Dubreuil C."/>
            <person name="VanBuren R."/>
            <person name="Zhang Q."/>
            <person name="Andrade A.C."/>
            <person name="Argout X."/>
            <person name="Bertrand B."/>
            <person name="de Kochko A."/>
            <person name="Graziosi G."/>
            <person name="Henry R.J."/>
            <person name="Jayarama X."/>
            <person name="Ming R."/>
            <person name="Nagai C."/>
            <person name="Rounsley S."/>
            <person name="Sankoff D."/>
            <person name="Giuliano G."/>
            <person name="Albert V.A."/>
            <person name="Wincker P."/>
            <person name="Lashermes P."/>
        </authorList>
    </citation>
    <scope>NUCLEOTIDE SEQUENCE [LARGE SCALE GENOMIC DNA]</scope>
    <source>
        <strain evidence="5">cv. DH200-94</strain>
    </source>
</reference>
<dbReference type="Pfam" id="PF23598">
    <property type="entry name" value="LRR_14"/>
    <property type="match status" value="1"/>
</dbReference>